<keyword evidence="1" id="KW-0812">Transmembrane</keyword>
<evidence type="ECO:0000313" key="2">
    <source>
        <dbReference type="EMBL" id="KAJ4005984.1"/>
    </source>
</evidence>
<evidence type="ECO:0000313" key="3">
    <source>
        <dbReference type="Proteomes" id="UP001152130"/>
    </source>
</evidence>
<keyword evidence="1" id="KW-0472">Membrane</keyword>
<keyword evidence="3" id="KW-1185">Reference proteome</keyword>
<proteinExistence type="predicted"/>
<dbReference type="EMBL" id="JAPDHF010000020">
    <property type="protein sequence ID" value="KAJ4005984.1"/>
    <property type="molecule type" value="Genomic_DNA"/>
</dbReference>
<name>A0A9W8PHD7_9HYPO</name>
<reference evidence="2" key="1">
    <citation type="submission" date="2022-10" db="EMBL/GenBank/DDBJ databases">
        <title>Fusarium specimens isolated from Avocado Roots.</title>
        <authorList>
            <person name="Stajich J."/>
            <person name="Roper C."/>
            <person name="Heimlech-Rivalta G."/>
        </authorList>
    </citation>
    <scope>NUCLEOTIDE SEQUENCE</scope>
    <source>
        <strain evidence="2">CF00143</strain>
    </source>
</reference>
<organism evidence="2 3">
    <name type="scientific">Fusarium irregulare</name>
    <dbReference type="NCBI Taxonomy" id="2494466"/>
    <lineage>
        <taxon>Eukaryota</taxon>
        <taxon>Fungi</taxon>
        <taxon>Dikarya</taxon>
        <taxon>Ascomycota</taxon>
        <taxon>Pezizomycotina</taxon>
        <taxon>Sordariomycetes</taxon>
        <taxon>Hypocreomycetidae</taxon>
        <taxon>Hypocreales</taxon>
        <taxon>Nectriaceae</taxon>
        <taxon>Fusarium</taxon>
        <taxon>Fusarium incarnatum-equiseti species complex</taxon>
    </lineage>
</organism>
<feature type="transmembrane region" description="Helical" evidence="1">
    <location>
        <begin position="6"/>
        <end position="25"/>
    </location>
</feature>
<dbReference type="AlphaFoldDB" id="A0A9W8PHD7"/>
<comment type="caution">
    <text evidence="2">The sequence shown here is derived from an EMBL/GenBank/DDBJ whole genome shotgun (WGS) entry which is preliminary data.</text>
</comment>
<evidence type="ECO:0000256" key="1">
    <source>
        <dbReference type="SAM" id="Phobius"/>
    </source>
</evidence>
<dbReference type="Proteomes" id="UP001152130">
    <property type="component" value="Unassembled WGS sequence"/>
</dbReference>
<keyword evidence="1" id="KW-1133">Transmembrane helix</keyword>
<dbReference type="OrthoDB" id="5093447at2759"/>
<accession>A0A9W8PHD7</accession>
<sequence length="101" mass="11857">MHWKQQAIYAGIIVLGLIFTGIVVASGHRKTPDQDADLEIDEHFRTQHLRLPKIPKERRTRREGEGWWIEPDQYAGRDAFTSEDAECRSQYCTKHNHREDV</sequence>
<gene>
    <name evidence="2" type="ORF">NW766_010809</name>
</gene>
<protein>
    <submittedName>
        <fullName evidence="2">Uncharacterized protein</fullName>
    </submittedName>
</protein>